<evidence type="ECO:0000313" key="1">
    <source>
        <dbReference type="EMBL" id="KAJ8638597.1"/>
    </source>
</evidence>
<name>A0ACC2M076_PERAE</name>
<evidence type="ECO:0000313" key="2">
    <source>
        <dbReference type="Proteomes" id="UP001234297"/>
    </source>
</evidence>
<protein>
    <submittedName>
        <fullName evidence="1">Uncharacterized protein</fullName>
    </submittedName>
</protein>
<gene>
    <name evidence="1" type="ORF">MRB53_012864</name>
</gene>
<dbReference type="Proteomes" id="UP001234297">
    <property type="component" value="Chromosome 3"/>
</dbReference>
<sequence length="188" mass="20630">MTTATLWLTYIPSSSLTGVVGSCKMEKISIALRIGEKLELGVFVKKHVVCISCIGERDGPPSVHTHVEVKLWCAIFAVVVSVHEVGSDEILVTLVVRTQIVTVAISIRKAFDCFVQLTKRRSTPIGTSALGLAMRQRRENGEVRLAVGRRTDLLRQAPRLSLRQSIRNVKTNCLTPPISSALALAMLR</sequence>
<reference evidence="1 2" key="1">
    <citation type="journal article" date="2022" name="Hortic Res">
        <title>A haplotype resolved chromosomal level avocado genome allows analysis of novel avocado genes.</title>
        <authorList>
            <person name="Nath O."/>
            <person name="Fletcher S.J."/>
            <person name="Hayward A."/>
            <person name="Shaw L.M."/>
            <person name="Masouleh A.K."/>
            <person name="Furtado A."/>
            <person name="Henry R.J."/>
            <person name="Mitter N."/>
        </authorList>
    </citation>
    <scope>NUCLEOTIDE SEQUENCE [LARGE SCALE GENOMIC DNA]</scope>
    <source>
        <strain evidence="2">cv. Hass</strain>
    </source>
</reference>
<comment type="caution">
    <text evidence="1">The sequence shown here is derived from an EMBL/GenBank/DDBJ whole genome shotgun (WGS) entry which is preliminary data.</text>
</comment>
<organism evidence="1 2">
    <name type="scientific">Persea americana</name>
    <name type="common">Avocado</name>
    <dbReference type="NCBI Taxonomy" id="3435"/>
    <lineage>
        <taxon>Eukaryota</taxon>
        <taxon>Viridiplantae</taxon>
        <taxon>Streptophyta</taxon>
        <taxon>Embryophyta</taxon>
        <taxon>Tracheophyta</taxon>
        <taxon>Spermatophyta</taxon>
        <taxon>Magnoliopsida</taxon>
        <taxon>Magnoliidae</taxon>
        <taxon>Laurales</taxon>
        <taxon>Lauraceae</taxon>
        <taxon>Persea</taxon>
    </lineage>
</organism>
<keyword evidence="2" id="KW-1185">Reference proteome</keyword>
<accession>A0ACC2M076</accession>
<proteinExistence type="predicted"/>
<dbReference type="EMBL" id="CM056811">
    <property type="protein sequence ID" value="KAJ8638597.1"/>
    <property type="molecule type" value="Genomic_DNA"/>
</dbReference>